<evidence type="ECO:0000313" key="6">
    <source>
        <dbReference type="EMBL" id="AOW06801.1"/>
    </source>
</evidence>
<dbReference type="KEGG" id="yli:2908436"/>
<name>A0A1D8NMD2_YARLL</name>
<dbReference type="PANTHER" id="PTHR13387">
    <property type="entry name" value="PROTEIN HGH1 HOMOLOG"/>
    <property type="match status" value="1"/>
</dbReference>
<dbReference type="Pfam" id="PF04063">
    <property type="entry name" value="DUF383"/>
    <property type="match status" value="1"/>
</dbReference>
<gene>
    <name evidence="6" type="ORF">YALI1_F10671g</name>
</gene>
<sequence>MSSEFQELIEFLHSDHPAVKQVALQSLVGYSQGHAEQFKANDYQGVKDLVATVMLGTPRVNVENALTILINLCDDRDILDMLASNSMFVAMIACEICDLENKQADLCCMLLANLAKDDHIVSIFDATKKLKNTEVFKSEKLIDSLMDCFVKGATGKLNLFSNFDYLAFFFADLSRFRRGRDYFVTEQPYDGLFPIQKLLPFTEFVDSRIRREGVASTIKNSLFDTDKHSKFVLDPEINLLPFIMLPLAGPEDLEDPEEIFDLPEELQLLTPDKRREEDLDIMCTHLESLLLLTTSREMREYMRTKSVYPIVRELHKNHDDQTIQERCDRVVQMLMRDEPKEAGDDAKVKEVDSDDEVVEVI</sequence>
<dbReference type="SUPFAM" id="SSF48371">
    <property type="entry name" value="ARM repeat"/>
    <property type="match status" value="1"/>
</dbReference>
<dbReference type="PANTHER" id="PTHR13387:SF9">
    <property type="entry name" value="PROTEIN HGH1 HOMOLOG"/>
    <property type="match status" value="1"/>
</dbReference>
<dbReference type="Gene3D" id="1.25.10.10">
    <property type="entry name" value="Leucine-rich Repeat Variant"/>
    <property type="match status" value="1"/>
</dbReference>
<protein>
    <recommendedName>
        <fullName evidence="2">Protein HGH1 homolog</fullName>
    </recommendedName>
</protein>
<dbReference type="InterPro" id="IPR016024">
    <property type="entry name" value="ARM-type_fold"/>
</dbReference>
<feature type="compositionally biased region" description="Basic and acidic residues" evidence="3">
    <location>
        <begin position="338"/>
        <end position="351"/>
    </location>
</feature>
<evidence type="ECO:0000256" key="2">
    <source>
        <dbReference type="ARBA" id="ARBA00014076"/>
    </source>
</evidence>
<dbReference type="GO" id="GO:0006457">
    <property type="term" value="P:protein folding"/>
    <property type="evidence" value="ECO:0007669"/>
    <property type="project" value="EnsemblFungi"/>
</dbReference>
<proteinExistence type="inferred from homology"/>
<dbReference type="InterPro" id="IPR007206">
    <property type="entry name" value="Protein_HGH1_C"/>
</dbReference>
<feature type="compositionally biased region" description="Acidic residues" evidence="3">
    <location>
        <begin position="352"/>
        <end position="361"/>
    </location>
</feature>
<dbReference type="OrthoDB" id="338814at2759"/>
<dbReference type="InterPro" id="IPR011989">
    <property type="entry name" value="ARM-like"/>
</dbReference>
<dbReference type="Pfam" id="PF04064">
    <property type="entry name" value="DUF384"/>
    <property type="match status" value="1"/>
</dbReference>
<evidence type="ECO:0000313" key="7">
    <source>
        <dbReference type="Proteomes" id="UP000182444"/>
    </source>
</evidence>
<dbReference type="EMBL" id="CP017558">
    <property type="protein sequence ID" value="AOW06801.1"/>
    <property type="molecule type" value="Genomic_DNA"/>
</dbReference>
<dbReference type="InterPro" id="IPR039717">
    <property type="entry name" value="Hgh1"/>
</dbReference>
<dbReference type="VEuPathDB" id="FungiDB:YALI0_F07315g"/>
<evidence type="ECO:0000259" key="4">
    <source>
        <dbReference type="Pfam" id="PF04063"/>
    </source>
</evidence>
<dbReference type="OMA" id="MCILLTN"/>
<dbReference type="VEuPathDB" id="FungiDB:YALI1_F10671g"/>
<accession>A0A1D8NMD2</accession>
<dbReference type="GO" id="GO:0061770">
    <property type="term" value="F:translation elongation factor binding"/>
    <property type="evidence" value="ECO:0007669"/>
    <property type="project" value="EnsemblFungi"/>
</dbReference>
<dbReference type="RefSeq" id="XP_505115.1">
    <property type="nucleotide sequence ID" value="XM_505115.3"/>
</dbReference>
<dbReference type="AlphaFoldDB" id="A0A1D8NMD2"/>
<feature type="domain" description="Protein HGH1 N-terminal" evidence="4">
    <location>
        <begin position="96"/>
        <end position="283"/>
    </location>
</feature>
<dbReference type="GeneID" id="2908436"/>
<evidence type="ECO:0000256" key="3">
    <source>
        <dbReference type="SAM" id="MobiDB-lite"/>
    </source>
</evidence>
<reference evidence="6 7" key="1">
    <citation type="journal article" date="2016" name="PLoS ONE">
        <title>Sequence Assembly of Yarrowia lipolytica Strain W29/CLIB89 Shows Transposable Element Diversity.</title>
        <authorList>
            <person name="Magnan C."/>
            <person name="Yu J."/>
            <person name="Chang I."/>
            <person name="Jahn E."/>
            <person name="Kanomata Y."/>
            <person name="Wu J."/>
            <person name="Zeller M."/>
            <person name="Oakes M."/>
            <person name="Baldi P."/>
            <person name="Sandmeyer S."/>
        </authorList>
    </citation>
    <scope>NUCLEOTIDE SEQUENCE [LARGE SCALE GENOMIC DNA]</scope>
    <source>
        <strain evidence="7">CLIB89(W29)</strain>
    </source>
</reference>
<dbReference type="eggNOG" id="KOG2973">
    <property type="taxonomic scope" value="Eukaryota"/>
</dbReference>
<comment type="similarity">
    <text evidence="1">Belongs to the HGH1 family.</text>
</comment>
<dbReference type="InterPro" id="IPR007205">
    <property type="entry name" value="Protein_HGH1_N"/>
</dbReference>
<evidence type="ECO:0000259" key="5">
    <source>
        <dbReference type="Pfam" id="PF04064"/>
    </source>
</evidence>
<feature type="domain" description="Protein HGH1 C-terminal" evidence="5">
    <location>
        <begin position="288"/>
        <end position="341"/>
    </location>
</feature>
<organism evidence="6 7">
    <name type="scientific">Yarrowia lipolytica</name>
    <name type="common">Candida lipolytica</name>
    <dbReference type="NCBI Taxonomy" id="4952"/>
    <lineage>
        <taxon>Eukaryota</taxon>
        <taxon>Fungi</taxon>
        <taxon>Dikarya</taxon>
        <taxon>Ascomycota</taxon>
        <taxon>Saccharomycotina</taxon>
        <taxon>Dipodascomycetes</taxon>
        <taxon>Dipodascales</taxon>
        <taxon>Dipodascales incertae sedis</taxon>
        <taxon>Yarrowia</taxon>
    </lineage>
</organism>
<dbReference type="Proteomes" id="UP000182444">
    <property type="component" value="Chromosome 1F"/>
</dbReference>
<feature type="region of interest" description="Disordered" evidence="3">
    <location>
        <begin position="338"/>
        <end position="361"/>
    </location>
</feature>
<evidence type="ECO:0000256" key="1">
    <source>
        <dbReference type="ARBA" id="ARBA00006712"/>
    </source>
</evidence>